<dbReference type="InterPro" id="IPR029058">
    <property type="entry name" value="AB_hydrolase_fold"/>
</dbReference>
<feature type="compositionally biased region" description="Basic and acidic residues" evidence="1">
    <location>
        <begin position="10"/>
        <end position="22"/>
    </location>
</feature>
<dbReference type="EMBL" id="PHUJ01000003">
    <property type="protein sequence ID" value="PKB32144.1"/>
    <property type="molecule type" value="Genomic_DNA"/>
</dbReference>
<protein>
    <submittedName>
        <fullName evidence="3">Pimeloyl-ACP methyl ester carboxylesterase</fullName>
    </submittedName>
</protein>
<evidence type="ECO:0000313" key="4">
    <source>
        <dbReference type="Proteomes" id="UP000232453"/>
    </source>
</evidence>
<organism evidence="3 4">
    <name type="scientific">Pseudonocardia alni</name>
    <name type="common">Amycolata alni</name>
    <dbReference type="NCBI Taxonomy" id="33907"/>
    <lineage>
        <taxon>Bacteria</taxon>
        <taxon>Bacillati</taxon>
        <taxon>Actinomycetota</taxon>
        <taxon>Actinomycetes</taxon>
        <taxon>Pseudonocardiales</taxon>
        <taxon>Pseudonocardiaceae</taxon>
        <taxon>Pseudonocardia</taxon>
    </lineage>
</organism>
<evidence type="ECO:0000256" key="1">
    <source>
        <dbReference type="SAM" id="MobiDB-lite"/>
    </source>
</evidence>
<dbReference type="Proteomes" id="UP000232453">
    <property type="component" value="Unassembled WGS sequence"/>
</dbReference>
<dbReference type="InterPro" id="IPR000073">
    <property type="entry name" value="AB_hydrolase_1"/>
</dbReference>
<dbReference type="PANTHER" id="PTHR43433">
    <property type="entry name" value="HYDROLASE, ALPHA/BETA FOLD FAMILY PROTEIN"/>
    <property type="match status" value="1"/>
</dbReference>
<sequence>MRMPSILANGRDRSRPGDDRARTPSAGSRIRPRTAREGTVPLHHETAGSGPPLLLVQGGVAEAGAARMLVGELAVTHRVRTYDRRGVGRSPAGPDPVGLTAHADDAAALLADTGPSAVVGVSIGAVIGLLLAVRHPDLVTTLVAHEPPLPGLVRDADREAALDRVEALAARDDLGGALRLMAALTSGDDPVEPGYRPEPPSGDPEPALRRFLRHDVPAVRAVRIDPDDITASGVRVVPTGGVESRGRWEHRCAEVLASRLGRGLVELPGGHDGPVTHPVAGAAALRGLVGGT</sequence>
<evidence type="ECO:0000259" key="2">
    <source>
        <dbReference type="Pfam" id="PF00561"/>
    </source>
</evidence>
<dbReference type="AlphaFoldDB" id="A0AA44URE4"/>
<dbReference type="PANTHER" id="PTHR43433:SF5">
    <property type="entry name" value="AB HYDROLASE-1 DOMAIN-CONTAINING PROTEIN"/>
    <property type="match status" value="1"/>
</dbReference>
<gene>
    <name evidence="3" type="ORF">ATL51_3861</name>
</gene>
<feature type="region of interest" description="Disordered" evidence="1">
    <location>
        <begin position="1"/>
        <end position="53"/>
    </location>
</feature>
<name>A0AA44URE4_PSEA5</name>
<feature type="domain" description="AB hydrolase-1" evidence="2">
    <location>
        <begin position="51"/>
        <end position="153"/>
    </location>
</feature>
<proteinExistence type="predicted"/>
<comment type="caution">
    <text evidence="3">The sequence shown here is derived from an EMBL/GenBank/DDBJ whole genome shotgun (WGS) entry which is preliminary data.</text>
</comment>
<dbReference type="GO" id="GO:0046503">
    <property type="term" value="P:glycerolipid catabolic process"/>
    <property type="evidence" value="ECO:0007669"/>
    <property type="project" value="TreeGrafter"/>
</dbReference>
<dbReference type="Gene3D" id="3.40.50.1820">
    <property type="entry name" value="alpha/beta hydrolase"/>
    <property type="match status" value="1"/>
</dbReference>
<accession>A0AA44URE4</accession>
<dbReference type="InterPro" id="IPR050471">
    <property type="entry name" value="AB_hydrolase"/>
</dbReference>
<dbReference type="GO" id="GO:0004806">
    <property type="term" value="F:triacylglycerol lipase activity"/>
    <property type="evidence" value="ECO:0007669"/>
    <property type="project" value="TreeGrafter"/>
</dbReference>
<dbReference type="SUPFAM" id="SSF53474">
    <property type="entry name" value="alpha/beta-Hydrolases"/>
    <property type="match status" value="1"/>
</dbReference>
<reference evidence="3 4" key="1">
    <citation type="submission" date="2017-11" db="EMBL/GenBank/DDBJ databases">
        <title>Sequencing the genomes of 1000 actinobacteria strains.</title>
        <authorList>
            <person name="Klenk H.-P."/>
        </authorList>
    </citation>
    <scope>NUCLEOTIDE SEQUENCE [LARGE SCALE GENOMIC DNA]</scope>
    <source>
        <strain evidence="3 4">DSM 44104</strain>
    </source>
</reference>
<dbReference type="Pfam" id="PF00561">
    <property type="entry name" value="Abhydrolase_1"/>
    <property type="match status" value="1"/>
</dbReference>
<evidence type="ECO:0000313" key="3">
    <source>
        <dbReference type="EMBL" id="PKB32144.1"/>
    </source>
</evidence>